<dbReference type="PROSITE" id="PS51257">
    <property type="entry name" value="PROKAR_LIPOPROTEIN"/>
    <property type="match status" value="1"/>
</dbReference>
<evidence type="ECO:0000256" key="2">
    <source>
        <dbReference type="ARBA" id="ARBA00012662"/>
    </source>
</evidence>
<evidence type="ECO:0000256" key="3">
    <source>
        <dbReference type="ARBA" id="ARBA00022729"/>
    </source>
</evidence>
<dbReference type="InterPro" id="IPR057739">
    <property type="entry name" value="Glyco_hydro_29_N"/>
</dbReference>
<dbReference type="InterPro" id="IPR000933">
    <property type="entry name" value="Glyco_hydro_29"/>
</dbReference>
<organism evidence="7 8">
    <name type="scientific">Phocaeicola sartorii</name>
    <dbReference type="NCBI Taxonomy" id="671267"/>
    <lineage>
        <taxon>Bacteria</taxon>
        <taxon>Pseudomonadati</taxon>
        <taxon>Bacteroidota</taxon>
        <taxon>Bacteroidia</taxon>
        <taxon>Bacteroidales</taxon>
        <taxon>Bacteroidaceae</taxon>
        <taxon>Phocaeicola</taxon>
    </lineage>
</organism>
<dbReference type="PANTHER" id="PTHR10030:SF37">
    <property type="entry name" value="ALPHA-L-FUCOSIDASE-RELATED"/>
    <property type="match status" value="1"/>
</dbReference>
<feature type="domain" description="Glycoside hydrolase family 29 N-terminal" evidence="6">
    <location>
        <begin position="33"/>
        <end position="394"/>
    </location>
</feature>
<dbReference type="PANTHER" id="PTHR10030">
    <property type="entry name" value="ALPHA-L-FUCOSIDASE"/>
    <property type="match status" value="1"/>
</dbReference>
<dbReference type="AlphaFoldDB" id="A0A4V3RTH7"/>
<dbReference type="SUPFAM" id="SSF51445">
    <property type="entry name" value="(Trans)glycosidases"/>
    <property type="match status" value="1"/>
</dbReference>
<dbReference type="GO" id="GO:0005764">
    <property type="term" value="C:lysosome"/>
    <property type="evidence" value="ECO:0007669"/>
    <property type="project" value="TreeGrafter"/>
</dbReference>
<keyword evidence="4" id="KW-0378">Hydrolase</keyword>
<evidence type="ECO:0000259" key="6">
    <source>
        <dbReference type="Pfam" id="PF01120"/>
    </source>
</evidence>
<evidence type="ECO:0000256" key="4">
    <source>
        <dbReference type="ARBA" id="ARBA00022801"/>
    </source>
</evidence>
<dbReference type="GO" id="GO:0006004">
    <property type="term" value="P:fucose metabolic process"/>
    <property type="evidence" value="ECO:0007669"/>
    <property type="project" value="TreeGrafter"/>
</dbReference>
<accession>A0A4V3RTH7</accession>
<dbReference type="GO" id="GO:0004560">
    <property type="term" value="F:alpha-L-fucosidase activity"/>
    <property type="evidence" value="ECO:0007669"/>
    <property type="project" value="InterPro"/>
</dbReference>
<comment type="similarity">
    <text evidence="1">Belongs to the glycosyl hydrolase 29 family.</text>
</comment>
<proteinExistence type="inferred from homology"/>
<evidence type="ECO:0000313" key="7">
    <source>
        <dbReference type="EMBL" id="TGY71099.1"/>
    </source>
</evidence>
<reference evidence="7 8" key="1">
    <citation type="submission" date="2019-04" db="EMBL/GenBank/DDBJ databases">
        <title>Microbes associate with the intestines of laboratory mice.</title>
        <authorList>
            <person name="Navarre W."/>
            <person name="Wong E."/>
            <person name="Huang K."/>
            <person name="Tropini C."/>
            <person name="Ng K."/>
            <person name="Yu B."/>
        </authorList>
    </citation>
    <scope>NUCLEOTIDE SEQUENCE [LARGE SCALE GENOMIC DNA]</scope>
    <source>
        <strain evidence="7 8">NM22_B1</strain>
    </source>
</reference>
<gene>
    <name evidence="7" type="ORF">E5339_07905</name>
</gene>
<dbReference type="InterPro" id="IPR017853">
    <property type="entry name" value="GH"/>
</dbReference>
<evidence type="ECO:0000256" key="5">
    <source>
        <dbReference type="ARBA" id="ARBA00023295"/>
    </source>
</evidence>
<protein>
    <recommendedName>
        <fullName evidence="2">alpha-L-fucosidase</fullName>
        <ecNumber evidence="2">3.2.1.51</ecNumber>
    </recommendedName>
</protein>
<dbReference type="EC" id="3.2.1.51" evidence="2"/>
<dbReference type="Gene3D" id="3.20.20.80">
    <property type="entry name" value="Glycosidases"/>
    <property type="match status" value="1"/>
</dbReference>
<name>A0A4V3RTH7_9BACT</name>
<comment type="caution">
    <text evidence="7">The sequence shown here is derived from an EMBL/GenBank/DDBJ whole genome shotgun (WGS) entry which is preliminary data.</text>
</comment>
<sequence>MRPKALIFLVSFTFLFLLPANIAGQGCLPGYLKPYESLWNQSPKEASLNWFKDAGFGMFVHYSLASMLPGGTDEYGKLDTWFEKQAAFEQMDRYAQKQQLLDKMTNVSPEVEKLIASFNPARFNADSIAELAVSAGMKYISFTTQHVCGKIFMYNTSLSKWNTKRLFNRDLVKELSEACNKRGLGLFLYVTPPNDYLKDELKVMLRELLTNYGAIAGIWFDGIGECYRHPNDFLESGELYAYVRELQPQCLVSFKTGFTGDEDFLAPEWSQVKYDKNGNPIFNIHVATDNGMKIREDSQLRPVLRMTGNGLTRKFQSFKDIWEKELSKKPVELCNTILKKEQWFDVKDGIHKNKQEVKAEYDYARKNKANYLLNIALRGDGSIHPADQSTLQGFADLKD</sequence>
<dbReference type="Pfam" id="PF01120">
    <property type="entry name" value="Alpha_L_fucos"/>
    <property type="match status" value="1"/>
</dbReference>
<keyword evidence="3" id="KW-0732">Signal</keyword>
<evidence type="ECO:0000313" key="8">
    <source>
        <dbReference type="Proteomes" id="UP000310760"/>
    </source>
</evidence>
<dbReference type="RefSeq" id="WP_135951130.1">
    <property type="nucleotide sequence ID" value="NZ_CAOOJZ010000017.1"/>
</dbReference>
<evidence type="ECO:0000256" key="1">
    <source>
        <dbReference type="ARBA" id="ARBA00007951"/>
    </source>
</evidence>
<dbReference type="SMART" id="SM00812">
    <property type="entry name" value="Alpha_L_fucos"/>
    <property type="match status" value="1"/>
</dbReference>
<dbReference type="GO" id="GO:0016139">
    <property type="term" value="P:glycoside catabolic process"/>
    <property type="evidence" value="ECO:0007669"/>
    <property type="project" value="TreeGrafter"/>
</dbReference>
<dbReference type="Proteomes" id="UP000310760">
    <property type="component" value="Unassembled WGS sequence"/>
</dbReference>
<dbReference type="EMBL" id="SRYJ01000014">
    <property type="protein sequence ID" value="TGY71099.1"/>
    <property type="molecule type" value="Genomic_DNA"/>
</dbReference>
<keyword evidence="5" id="KW-0326">Glycosidase</keyword>